<accession>A0A554X725</accession>
<dbReference type="CDD" id="cd02612">
    <property type="entry name" value="HAD_PGPPase"/>
    <property type="match status" value="1"/>
</dbReference>
<dbReference type="Proteomes" id="UP000318542">
    <property type="component" value="Unassembled WGS sequence"/>
</dbReference>
<evidence type="ECO:0000313" key="4">
    <source>
        <dbReference type="EMBL" id="TSE31617.1"/>
    </source>
</evidence>
<dbReference type="EC" id="3.1.3.-" evidence="4"/>
<evidence type="ECO:0000256" key="1">
    <source>
        <dbReference type="ARBA" id="ARBA00022723"/>
    </source>
</evidence>
<reference evidence="4 5" key="1">
    <citation type="submission" date="2019-07" db="EMBL/GenBank/DDBJ databases">
        <title>Tepidimonas thermarum AA-1 draft genome.</title>
        <authorList>
            <person name="Da Costa M.S."/>
            <person name="Froufe H.J.C."/>
            <person name="Egas C."/>
            <person name="Albuquerque L."/>
        </authorList>
    </citation>
    <scope>NUCLEOTIDE SEQUENCE [LARGE SCALE GENOMIC DNA]</scope>
    <source>
        <strain evidence="4 5">AA-1</strain>
    </source>
</reference>
<keyword evidence="5" id="KW-1185">Reference proteome</keyword>
<dbReference type="NCBIfam" id="TIGR01488">
    <property type="entry name" value="HAD-SF-IB"/>
    <property type="match status" value="1"/>
</dbReference>
<sequence>MPLADPSPSTPPTAPAAEGARVPVALFDLDHTLLPLDSDYAWGVFTTRIGWTDPVAFARRNDAFFADYQAGRLDVHAYVRFATEAVRVRGPQAAAQAHARFMADVIEPAIRPAARALVAAHRARGDRVAIVTATNEFVTRPIAQALGVEALIAVELERGPDGWITGAIRGVPSFREGKVTRVGDWLAAQGLDWDRAHVTFYSDSLNDLPLLERADVPVATNPGDGLRQLARQRGWRILDLFEPET</sequence>
<dbReference type="InterPro" id="IPR050582">
    <property type="entry name" value="HAD-like_SerB"/>
</dbReference>
<dbReference type="Gene3D" id="3.40.50.1000">
    <property type="entry name" value="HAD superfamily/HAD-like"/>
    <property type="match status" value="1"/>
</dbReference>
<dbReference type="PANTHER" id="PTHR43344:SF13">
    <property type="entry name" value="PHOSPHATASE RV3661-RELATED"/>
    <property type="match status" value="1"/>
</dbReference>
<dbReference type="GO" id="GO:0046872">
    <property type="term" value="F:metal ion binding"/>
    <property type="evidence" value="ECO:0007669"/>
    <property type="project" value="UniProtKB-KW"/>
</dbReference>
<dbReference type="InterPro" id="IPR006385">
    <property type="entry name" value="HAD_hydro_SerB1"/>
</dbReference>
<evidence type="ECO:0000256" key="2">
    <source>
        <dbReference type="ARBA" id="ARBA00022801"/>
    </source>
</evidence>
<protein>
    <submittedName>
        <fullName evidence="4">Putative phosphatase</fullName>
        <ecNumber evidence="4">3.1.3.-</ecNumber>
    </submittedName>
</protein>
<organism evidence="4 5">
    <name type="scientific">Tepidimonas thermarum</name>
    <dbReference type="NCBI Taxonomy" id="335431"/>
    <lineage>
        <taxon>Bacteria</taxon>
        <taxon>Pseudomonadati</taxon>
        <taxon>Pseudomonadota</taxon>
        <taxon>Betaproteobacteria</taxon>
        <taxon>Burkholderiales</taxon>
        <taxon>Tepidimonas</taxon>
    </lineage>
</organism>
<comment type="caution">
    <text evidence="4">The sequence shown here is derived from an EMBL/GenBank/DDBJ whole genome shotgun (WGS) entry which is preliminary data.</text>
</comment>
<dbReference type="Pfam" id="PF12710">
    <property type="entry name" value="HAD"/>
    <property type="match status" value="1"/>
</dbReference>
<dbReference type="InterPro" id="IPR036412">
    <property type="entry name" value="HAD-like_sf"/>
</dbReference>
<dbReference type="SUPFAM" id="SSF56784">
    <property type="entry name" value="HAD-like"/>
    <property type="match status" value="1"/>
</dbReference>
<keyword evidence="1" id="KW-0479">Metal-binding</keyword>
<keyword evidence="2 4" id="KW-0378">Hydrolase</keyword>
<dbReference type="GO" id="GO:0016787">
    <property type="term" value="F:hydrolase activity"/>
    <property type="evidence" value="ECO:0007669"/>
    <property type="project" value="UniProtKB-KW"/>
</dbReference>
<keyword evidence="3" id="KW-0460">Magnesium</keyword>
<dbReference type="Gene3D" id="1.20.1440.100">
    <property type="entry name" value="SG protein - dephosphorylation function"/>
    <property type="match status" value="1"/>
</dbReference>
<dbReference type="EMBL" id="VJOL01000004">
    <property type="protein sequence ID" value="TSE31617.1"/>
    <property type="molecule type" value="Genomic_DNA"/>
</dbReference>
<dbReference type="NCBIfam" id="TIGR01490">
    <property type="entry name" value="HAD-SF-IB-hyp1"/>
    <property type="match status" value="1"/>
</dbReference>
<gene>
    <name evidence="4" type="ORF">Tther_00436</name>
</gene>
<name>A0A554X725_9BURK</name>
<evidence type="ECO:0000256" key="3">
    <source>
        <dbReference type="ARBA" id="ARBA00022842"/>
    </source>
</evidence>
<dbReference type="AlphaFoldDB" id="A0A554X725"/>
<dbReference type="InterPro" id="IPR023214">
    <property type="entry name" value="HAD_sf"/>
</dbReference>
<proteinExistence type="predicted"/>
<dbReference type="PANTHER" id="PTHR43344">
    <property type="entry name" value="PHOSPHOSERINE PHOSPHATASE"/>
    <property type="match status" value="1"/>
</dbReference>
<dbReference type="RefSeq" id="WP_185974977.1">
    <property type="nucleotide sequence ID" value="NZ_VJOL01000004.1"/>
</dbReference>
<evidence type="ECO:0000313" key="5">
    <source>
        <dbReference type="Proteomes" id="UP000318542"/>
    </source>
</evidence>